<dbReference type="InterPro" id="IPR037460">
    <property type="entry name" value="SEST-like"/>
</dbReference>
<sequence>MGPKFYACSLIAVAGLVSVSSALDTSANTVPLLAEREDKKPNDLTWVSNWAAIGDSFTAGIGSGNQLGSKVTLNEDWRCSRFDYSYVKIVDNALGPSVKNFQFEACSGDRTGDIYGQIDDLRSDLDLVMMTAGGNDLCLGAMIKTCVIMPWDGESACQTLIDKAQSNIDNILKDNIRQVLTKLSTKMKKDSILVYSGYAPFFNTDNGDCADPKKQNWALKAWAWWKFWNVFRSPLYLTVDRRRAFNTLVNNINKAISEVVGEYDKDTRTSFKAVFSDWSNWPGIVDGQFCSPKSSGKYPDPDQPDLLFIKFDTTLKQSPVHDETRRRRGLAAYQSHMRGRLSRKHLYDSLLWKSSNPRAEVLHQLDARAPVPPGCPGDNLPGVPLGLGLPDSFLSIFHPNKQGHEAMAAYALQNLMYKRAEILKVDDGLCAADKDEFKCWQKQGRTAYVDYARVNENYKDFCNNKVQQPDNKINWDKSVTYHEGTPDEHTFALQLSDGASKFDKDQCIESFDKIINSCDGGDSNNPLNFKFGGSWVRGGYSYQLNPKMSRKMVQKRSGTCRGWWSLFFTGYRIYGRGWASSDWGKDSLLKSMRDCGSAVTGWKFDYCPTGCGDNNDFEWKAEFNLPVYGGVACMKNNWVPRKNGAEWTSEGSSELGCKGAA</sequence>
<evidence type="ECO:0000313" key="4">
    <source>
        <dbReference type="Proteomes" id="UP000070501"/>
    </source>
</evidence>
<proteinExistence type="predicted"/>
<feature type="domain" description="SGNH hydrolase-type esterase" evidence="2">
    <location>
        <begin position="52"/>
        <end position="220"/>
    </location>
</feature>
<evidence type="ECO:0000313" key="3">
    <source>
        <dbReference type="EMBL" id="KXJ88348.1"/>
    </source>
</evidence>
<feature type="signal peptide" evidence="1">
    <location>
        <begin position="1"/>
        <end position="22"/>
    </location>
</feature>
<evidence type="ECO:0000256" key="1">
    <source>
        <dbReference type="SAM" id="SignalP"/>
    </source>
</evidence>
<dbReference type="GO" id="GO:0016788">
    <property type="term" value="F:hydrolase activity, acting on ester bonds"/>
    <property type="evidence" value="ECO:0007669"/>
    <property type="project" value="InterPro"/>
</dbReference>
<reference evidence="4" key="1">
    <citation type="submission" date="2016-02" db="EMBL/GenBank/DDBJ databases">
        <title>Draft genome sequence of Microdochium bolleyi, a fungal endophyte of beachgrass.</title>
        <authorList>
            <consortium name="DOE Joint Genome Institute"/>
            <person name="David A.S."/>
            <person name="May G."/>
            <person name="Haridas S."/>
            <person name="Lim J."/>
            <person name="Wang M."/>
            <person name="Labutti K."/>
            <person name="Lipzen A."/>
            <person name="Barry K."/>
            <person name="Grigoriev I.V."/>
        </authorList>
    </citation>
    <scope>NUCLEOTIDE SEQUENCE [LARGE SCALE GENOMIC DNA]</scope>
    <source>
        <strain evidence="4">J235TASD1</strain>
    </source>
</reference>
<accession>A0A136ITY3</accession>
<dbReference type="STRING" id="196109.A0A136ITY3"/>
<dbReference type="Pfam" id="PF13472">
    <property type="entry name" value="Lipase_GDSL_2"/>
    <property type="match status" value="1"/>
</dbReference>
<dbReference type="Gene3D" id="3.40.50.1110">
    <property type="entry name" value="SGNH hydrolase"/>
    <property type="match status" value="1"/>
</dbReference>
<dbReference type="OrthoDB" id="1896086at2759"/>
<evidence type="ECO:0000259" key="2">
    <source>
        <dbReference type="Pfam" id="PF13472"/>
    </source>
</evidence>
<keyword evidence="4" id="KW-1185">Reference proteome</keyword>
<dbReference type="Proteomes" id="UP000070501">
    <property type="component" value="Unassembled WGS sequence"/>
</dbReference>
<dbReference type="InterPro" id="IPR036514">
    <property type="entry name" value="SGNH_hydro_sf"/>
</dbReference>
<protein>
    <submittedName>
        <fullName evidence="3">SGNH hydrolase-type esterase domain-containing protein</fullName>
    </submittedName>
</protein>
<keyword evidence="1" id="KW-0732">Signal</keyword>
<dbReference type="SUPFAM" id="SSF52266">
    <property type="entry name" value="SGNH hydrolase"/>
    <property type="match status" value="1"/>
</dbReference>
<dbReference type="Pfam" id="PF18647">
    <property type="entry name" value="Fungal_lectin_2"/>
    <property type="match status" value="1"/>
</dbReference>
<organism evidence="3 4">
    <name type="scientific">Microdochium bolleyi</name>
    <dbReference type="NCBI Taxonomy" id="196109"/>
    <lineage>
        <taxon>Eukaryota</taxon>
        <taxon>Fungi</taxon>
        <taxon>Dikarya</taxon>
        <taxon>Ascomycota</taxon>
        <taxon>Pezizomycotina</taxon>
        <taxon>Sordariomycetes</taxon>
        <taxon>Xylariomycetidae</taxon>
        <taxon>Xylariales</taxon>
        <taxon>Microdochiaceae</taxon>
        <taxon>Microdochium</taxon>
    </lineage>
</organism>
<dbReference type="GO" id="GO:0006629">
    <property type="term" value="P:lipid metabolic process"/>
    <property type="evidence" value="ECO:0007669"/>
    <property type="project" value="TreeGrafter"/>
</dbReference>
<dbReference type="AlphaFoldDB" id="A0A136ITY3"/>
<dbReference type="EMBL" id="KQ964258">
    <property type="protein sequence ID" value="KXJ88348.1"/>
    <property type="molecule type" value="Genomic_DNA"/>
</dbReference>
<name>A0A136ITY3_9PEZI</name>
<dbReference type="PROSITE" id="PS50096">
    <property type="entry name" value="IQ"/>
    <property type="match status" value="1"/>
</dbReference>
<dbReference type="CDD" id="cd01823">
    <property type="entry name" value="SEST_like"/>
    <property type="match status" value="1"/>
</dbReference>
<feature type="chain" id="PRO_5007293123" evidence="1">
    <location>
        <begin position="23"/>
        <end position="661"/>
    </location>
</feature>
<dbReference type="InParanoid" id="A0A136ITY3"/>
<dbReference type="PANTHER" id="PTHR37981:SF1">
    <property type="entry name" value="SGNH HYDROLASE-TYPE ESTERASE DOMAIN-CONTAINING PROTEIN"/>
    <property type="match status" value="1"/>
</dbReference>
<keyword evidence="3" id="KW-0378">Hydrolase</keyword>
<gene>
    <name evidence="3" type="ORF">Micbo1qcDRAFT_150827</name>
</gene>
<dbReference type="InterPro" id="IPR013830">
    <property type="entry name" value="SGNH_hydro"/>
</dbReference>
<dbReference type="PANTHER" id="PTHR37981">
    <property type="entry name" value="LIPASE 2"/>
    <property type="match status" value="1"/>
</dbReference>